<sequence>MAGGGVAGVMAAITARRHGLAVTLVDDNATPGGQVFREPSAFARTVTPPDHERREGDRLRELLRRSGVRVLSGWGIWSVQPGYRLDLSNDFAVQVLEAGSLVAATGAVERFFPFAGWTDPAVMGLAGASLLMRAGGVLPGRRTLVAGAGPLLFSVAHQVLDAGGEVVAIVDTATRTQWAARAATLALDPARLKTGVAWMARLARAGIPVLGGAVIRQARRGEDDLDVTIGSVRGGAPVRSVRCDAIACGYGLKPSLGLTRMLKARHVFDEAAGYWHPHADPFGRTDVAGLYVTGDGAGVRGAQMARLRGILTGHGLAFDHGRIDAATLAHLARPLLRAMRRLEVVSRAMTSLMNPRPAIMKEAEMHAPDTLMCRCERVSIAAGGQAIRDGAGDMNQFKAWTRCGMGPCQGRMCEDSARQLLARHTARAPTEVGAFTQRLPLRPVPVRALSGNFAYADIVLPQAAPP</sequence>
<keyword evidence="5" id="KW-1185">Reference proteome</keyword>
<dbReference type="Proteomes" id="UP000248257">
    <property type="component" value="Unassembled WGS sequence"/>
</dbReference>
<comment type="caution">
    <text evidence="4">The sequence shown here is derived from an EMBL/GenBank/DDBJ whole genome shotgun (WGS) entry which is preliminary data.</text>
</comment>
<dbReference type="Pfam" id="PF17806">
    <property type="entry name" value="SO_alpha_A3"/>
    <property type="match status" value="1"/>
</dbReference>
<dbReference type="Pfam" id="PF07992">
    <property type="entry name" value="Pyr_redox_2"/>
    <property type="match status" value="1"/>
</dbReference>
<evidence type="ECO:0000313" key="5">
    <source>
        <dbReference type="Proteomes" id="UP000248257"/>
    </source>
</evidence>
<evidence type="ECO:0000259" key="2">
    <source>
        <dbReference type="Pfam" id="PF07992"/>
    </source>
</evidence>
<dbReference type="OrthoDB" id="9801699at2"/>
<organism evidence="4 5">
    <name type="scientific">Komagataeibacter xylinus</name>
    <name type="common">Gluconacetobacter xylinus</name>
    <dbReference type="NCBI Taxonomy" id="28448"/>
    <lineage>
        <taxon>Bacteria</taxon>
        <taxon>Pseudomonadati</taxon>
        <taxon>Pseudomonadota</taxon>
        <taxon>Alphaproteobacteria</taxon>
        <taxon>Acetobacterales</taxon>
        <taxon>Acetobacteraceae</taxon>
        <taxon>Komagataeibacter</taxon>
    </lineage>
</organism>
<dbReference type="GO" id="GO:0016491">
    <property type="term" value="F:oxidoreductase activity"/>
    <property type="evidence" value="ECO:0007669"/>
    <property type="project" value="UniProtKB-KW"/>
</dbReference>
<protein>
    <submittedName>
        <fullName evidence="4">FAD/NAD(P)-binding oxidoreductase</fullName>
    </submittedName>
</protein>
<proteinExistence type="predicted"/>
<evidence type="ECO:0000313" key="4">
    <source>
        <dbReference type="EMBL" id="PYD56766.1"/>
    </source>
</evidence>
<dbReference type="InterPro" id="IPR041854">
    <property type="entry name" value="BFD-like_2Fe2S-bd_dom_sf"/>
</dbReference>
<evidence type="ECO:0000256" key="1">
    <source>
        <dbReference type="ARBA" id="ARBA00023002"/>
    </source>
</evidence>
<accession>A0A318PKY8</accession>
<dbReference type="Gene3D" id="1.10.10.1100">
    <property type="entry name" value="BFD-like [2Fe-2S]-binding domain"/>
    <property type="match status" value="1"/>
</dbReference>
<dbReference type="PANTHER" id="PTHR42949:SF3">
    <property type="entry name" value="ANAEROBIC GLYCEROL-3-PHOSPHATE DEHYDROGENASE SUBUNIT B"/>
    <property type="match status" value="1"/>
</dbReference>
<dbReference type="InterPro" id="IPR023753">
    <property type="entry name" value="FAD/NAD-binding_dom"/>
</dbReference>
<dbReference type="PANTHER" id="PTHR42949">
    <property type="entry name" value="ANAEROBIC GLYCEROL-3-PHOSPHATE DEHYDROGENASE SUBUNIT B"/>
    <property type="match status" value="1"/>
</dbReference>
<dbReference type="SUPFAM" id="SSF51905">
    <property type="entry name" value="FAD/NAD(P)-binding domain"/>
    <property type="match status" value="1"/>
</dbReference>
<evidence type="ECO:0000259" key="3">
    <source>
        <dbReference type="Pfam" id="PF17806"/>
    </source>
</evidence>
<name>A0A318PKY8_KOMXY</name>
<keyword evidence="1" id="KW-0560">Oxidoreductase</keyword>
<dbReference type="InterPro" id="IPR041117">
    <property type="entry name" value="SoxA_A3"/>
</dbReference>
<dbReference type="PIRSF" id="PIRSF037495">
    <property type="entry name" value="Opine_OX_OoxA/HcnB"/>
    <property type="match status" value="1"/>
</dbReference>
<dbReference type="STRING" id="1220579.GCA_001571345_01875"/>
<gene>
    <name evidence="4" type="ORF">CFR75_09290</name>
</gene>
<feature type="domain" description="FAD/NAD(P)-binding" evidence="2">
    <location>
        <begin position="3"/>
        <end position="305"/>
    </location>
</feature>
<dbReference type="Gene3D" id="3.50.50.60">
    <property type="entry name" value="FAD/NAD(P)-binding domain"/>
    <property type="match status" value="2"/>
</dbReference>
<dbReference type="AlphaFoldDB" id="A0A318PKY8"/>
<dbReference type="InterPro" id="IPR017224">
    <property type="entry name" value="Opine_Oxase_asu/HCN_bsu"/>
</dbReference>
<reference evidence="4 5" key="1">
    <citation type="submission" date="2017-07" db="EMBL/GenBank/DDBJ databases">
        <title>A draft genome sequence of Komagataeibacter xylinus LMG 1515.</title>
        <authorList>
            <person name="Skraban J."/>
            <person name="Cleenwerck I."/>
            <person name="Vandamme P."/>
            <person name="Trcek J."/>
        </authorList>
    </citation>
    <scope>NUCLEOTIDE SEQUENCE [LARGE SCALE GENOMIC DNA]</scope>
    <source>
        <strain evidence="4 5">LMG 1515</strain>
    </source>
</reference>
<feature type="domain" description="SoxA A3" evidence="3">
    <location>
        <begin position="381"/>
        <end position="449"/>
    </location>
</feature>
<dbReference type="CDD" id="cd19946">
    <property type="entry name" value="GlpA-like_Fer2_BFD-like"/>
    <property type="match status" value="1"/>
</dbReference>
<dbReference type="InterPro" id="IPR036188">
    <property type="entry name" value="FAD/NAD-bd_sf"/>
</dbReference>
<dbReference type="EMBL" id="NKUC01000017">
    <property type="protein sequence ID" value="PYD56766.1"/>
    <property type="molecule type" value="Genomic_DNA"/>
</dbReference>
<dbReference type="InterPro" id="IPR051691">
    <property type="entry name" value="Metab_Enz_Cyan_OpOx_G3PDH"/>
</dbReference>